<gene>
    <name evidence="2" type="ORF">J21TS7_03510</name>
</gene>
<evidence type="ECO:0000313" key="3">
    <source>
        <dbReference type="Proteomes" id="UP000676601"/>
    </source>
</evidence>
<feature type="transmembrane region" description="Helical" evidence="1">
    <location>
        <begin position="63"/>
        <end position="84"/>
    </location>
</feature>
<dbReference type="Proteomes" id="UP000676601">
    <property type="component" value="Unassembled WGS sequence"/>
</dbReference>
<dbReference type="RefSeq" id="WP_212982611.1">
    <property type="nucleotide sequence ID" value="NZ_BORU01000001.1"/>
</dbReference>
<proteinExistence type="predicted"/>
<protein>
    <submittedName>
        <fullName evidence="2">Uncharacterized protein</fullName>
    </submittedName>
</protein>
<keyword evidence="1" id="KW-0812">Transmembrane</keyword>
<evidence type="ECO:0000313" key="2">
    <source>
        <dbReference type="EMBL" id="GIO52033.1"/>
    </source>
</evidence>
<comment type="caution">
    <text evidence="2">The sequence shown here is derived from an EMBL/GenBank/DDBJ whole genome shotgun (WGS) entry which is preliminary data.</text>
</comment>
<evidence type="ECO:0000256" key="1">
    <source>
        <dbReference type="SAM" id="Phobius"/>
    </source>
</evidence>
<sequence length="90" mass="10021">MRRTLLQSIVFSAASLLFYFGAQAGWGYYRAQHYVPSLLKSDKSAELLEKQVVFGVTFSTQGILEVIGFFGAGVMLFIIGKLAFRAFTDK</sequence>
<name>A0ABQ4L7V5_9BACL</name>
<keyword evidence="1" id="KW-1133">Transmembrane helix</keyword>
<organism evidence="2 3">
    <name type="scientific">Paenibacillus cineris</name>
    <dbReference type="NCBI Taxonomy" id="237530"/>
    <lineage>
        <taxon>Bacteria</taxon>
        <taxon>Bacillati</taxon>
        <taxon>Bacillota</taxon>
        <taxon>Bacilli</taxon>
        <taxon>Bacillales</taxon>
        <taxon>Paenibacillaceae</taxon>
        <taxon>Paenibacillus</taxon>
    </lineage>
</organism>
<reference evidence="2 3" key="1">
    <citation type="submission" date="2021-03" db="EMBL/GenBank/DDBJ databases">
        <title>Antimicrobial resistance genes in bacteria isolated from Japanese honey, and their potential for conferring macrolide and lincosamide resistance in the American foulbrood pathogen Paenibacillus larvae.</title>
        <authorList>
            <person name="Okamoto M."/>
            <person name="Kumagai M."/>
            <person name="Kanamori H."/>
            <person name="Takamatsu D."/>
        </authorList>
    </citation>
    <scope>NUCLEOTIDE SEQUENCE [LARGE SCALE GENOMIC DNA]</scope>
    <source>
        <strain evidence="2 3">J21TS7</strain>
    </source>
</reference>
<dbReference type="EMBL" id="BORU01000001">
    <property type="protein sequence ID" value="GIO52033.1"/>
    <property type="molecule type" value="Genomic_DNA"/>
</dbReference>
<accession>A0ABQ4L7V5</accession>
<keyword evidence="1" id="KW-0472">Membrane</keyword>
<keyword evidence="3" id="KW-1185">Reference proteome</keyword>